<accession>A0AAW4PTJ1</accession>
<name>A0AAW4PTJ1_9EURY</name>
<dbReference type="InterPro" id="IPR050312">
    <property type="entry name" value="IolE/XylAMocC-like"/>
</dbReference>
<dbReference type="EMBL" id="RKLR01000004">
    <property type="protein sequence ID" value="MBX0323994.1"/>
    <property type="molecule type" value="Genomic_DNA"/>
</dbReference>
<reference evidence="2 3" key="1">
    <citation type="submission" date="2021-06" db="EMBL/GenBank/DDBJ databases">
        <title>Halomicroarcula sp. a new haloarchaeum isolated from saline soil.</title>
        <authorList>
            <person name="Duran-Viseras A."/>
            <person name="Sanchez-Porro C."/>
            <person name="Ventosa A."/>
        </authorList>
    </citation>
    <scope>NUCLEOTIDE SEQUENCE [LARGE SCALE GENOMIC DNA]</scope>
    <source>
        <strain evidence="2 3">F13</strain>
    </source>
</reference>
<keyword evidence="2" id="KW-0413">Isomerase</keyword>
<dbReference type="AlphaFoldDB" id="A0AAW4PTJ1"/>
<dbReference type="InterPro" id="IPR013022">
    <property type="entry name" value="Xyl_isomerase-like_TIM-brl"/>
</dbReference>
<feature type="domain" description="Xylose isomerase-like TIM barrel" evidence="1">
    <location>
        <begin position="22"/>
        <end position="230"/>
    </location>
</feature>
<dbReference type="SUPFAM" id="SSF51658">
    <property type="entry name" value="Xylose isomerase-like"/>
    <property type="match status" value="1"/>
</dbReference>
<dbReference type="Gene3D" id="3.20.20.150">
    <property type="entry name" value="Divalent-metal-dependent TIM barrel enzymes"/>
    <property type="match status" value="1"/>
</dbReference>
<comment type="caution">
    <text evidence="2">The sequence shown here is derived from an EMBL/GenBank/DDBJ whole genome shotgun (WGS) entry which is preliminary data.</text>
</comment>
<evidence type="ECO:0000259" key="1">
    <source>
        <dbReference type="Pfam" id="PF01261"/>
    </source>
</evidence>
<evidence type="ECO:0000313" key="3">
    <source>
        <dbReference type="Proteomes" id="UP001430377"/>
    </source>
</evidence>
<gene>
    <name evidence="2" type="ORF">EGH21_13225</name>
</gene>
<dbReference type="Proteomes" id="UP001430377">
    <property type="component" value="Unassembled WGS sequence"/>
</dbReference>
<dbReference type="RefSeq" id="WP_220618954.1">
    <property type="nucleotide sequence ID" value="NZ_RKLR01000004.1"/>
</dbReference>
<dbReference type="PANTHER" id="PTHR12110:SF41">
    <property type="entry name" value="INOSOSE DEHYDRATASE"/>
    <property type="match status" value="1"/>
</dbReference>
<dbReference type="PANTHER" id="PTHR12110">
    <property type="entry name" value="HYDROXYPYRUVATE ISOMERASE"/>
    <property type="match status" value="1"/>
</dbReference>
<keyword evidence="3" id="KW-1185">Reference proteome</keyword>
<organism evidence="2 3">
    <name type="scientific">Haloarcula rubra</name>
    <dbReference type="NCBI Taxonomy" id="2487747"/>
    <lineage>
        <taxon>Archaea</taxon>
        <taxon>Methanobacteriati</taxon>
        <taxon>Methanobacteriota</taxon>
        <taxon>Stenosarchaea group</taxon>
        <taxon>Halobacteria</taxon>
        <taxon>Halobacteriales</taxon>
        <taxon>Haloarculaceae</taxon>
        <taxon>Haloarcula</taxon>
    </lineage>
</organism>
<evidence type="ECO:0000313" key="2">
    <source>
        <dbReference type="EMBL" id="MBX0323994.1"/>
    </source>
</evidence>
<dbReference type="Pfam" id="PF01261">
    <property type="entry name" value="AP_endonuc_2"/>
    <property type="match status" value="1"/>
</dbReference>
<dbReference type="GO" id="GO:0016853">
    <property type="term" value="F:isomerase activity"/>
    <property type="evidence" value="ECO:0007669"/>
    <property type="project" value="UniProtKB-KW"/>
</dbReference>
<sequence>MHTAVQLWTLRDLDASTPALLDRVAAAGYDGVEFAGIEDPPETARAMDDAGLVAAGAHVDADELRADPAGVAAELTTLAVPYVVVPYLDPDHFADAATVAETAAMLDDLAAQFDRPLLYHNHDHEFVPVGTETAFDRLAAETAVGFELDVGWAAAAGRDPAALLSDLAGRVPVVHVKDVTAAGEPTELGEGVVDLPGVVEAARDAGTEWLVFEHDDPADPMASMENGIAVVERIMER</sequence>
<proteinExistence type="predicted"/>
<dbReference type="InterPro" id="IPR036237">
    <property type="entry name" value="Xyl_isomerase-like_sf"/>
</dbReference>
<protein>
    <submittedName>
        <fullName evidence="2">Sugar phosphate isomerase/epimerase</fullName>
    </submittedName>
</protein>